<sequence length="136" mass="15209">MELNFNNGQKLTITSAAAGSGILTIRMLQQNLDDLQKLFSDDLGTKTMIVQEDGKEDVTYENYTKLNRISVYTGQIFEVELCQTEASAEEKIKSNADQVTEMQEALEEIYTLIDQQGQEIKNHETRIAALEGGKTA</sequence>
<protein>
    <submittedName>
        <fullName evidence="1">Uncharacterized protein</fullName>
    </submittedName>
</protein>
<gene>
    <name evidence="1" type="ORF">FYJ60_02055</name>
</gene>
<accession>A0A7X2P7G3</accession>
<comment type="caution">
    <text evidence="1">The sequence shown here is derived from an EMBL/GenBank/DDBJ whole genome shotgun (WGS) entry which is preliminary data.</text>
</comment>
<name>A0A7X2P7G3_9FIRM</name>
<evidence type="ECO:0000313" key="1">
    <source>
        <dbReference type="EMBL" id="MST81118.1"/>
    </source>
</evidence>
<reference evidence="1 2" key="1">
    <citation type="submission" date="2019-08" db="EMBL/GenBank/DDBJ databases">
        <title>In-depth cultivation of the pig gut microbiome towards novel bacterial diversity and tailored functional studies.</title>
        <authorList>
            <person name="Wylensek D."/>
            <person name="Hitch T.C.A."/>
            <person name="Clavel T."/>
        </authorList>
    </citation>
    <scope>NUCLEOTIDE SEQUENCE [LARGE SCALE GENOMIC DNA]</scope>
    <source>
        <strain evidence="1 2">Oil+RF-744-WCA-WT-13</strain>
    </source>
</reference>
<keyword evidence="2" id="KW-1185">Reference proteome</keyword>
<dbReference type="EMBL" id="VUMV01000001">
    <property type="protein sequence ID" value="MST81118.1"/>
    <property type="molecule type" value="Genomic_DNA"/>
</dbReference>
<proteinExistence type="predicted"/>
<evidence type="ECO:0000313" key="2">
    <source>
        <dbReference type="Proteomes" id="UP000466864"/>
    </source>
</evidence>
<organism evidence="1 2">
    <name type="scientific">Bilifractor porci</name>
    <dbReference type="NCBI Taxonomy" id="2606636"/>
    <lineage>
        <taxon>Bacteria</taxon>
        <taxon>Bacillati</taxon>
        <taxon>Bacillota</taxon>
        <taxon>Clostridia</taxon>
        <taxon>Lachnospirales</taxon>
        <taxon>Lachnospiraceae</taxon>
        <taxon>Bilifractor</taxon>
    </lineage>
</organism>
<dbReference type="Proteomes" id="UP000466864">
    <property type="component" value="Unassembled WGS sequence"/>
</dbReference>
<dbReference type="AlphaFoldDB" id="A0A7X2P7G3"/>
<dbReference type="RefSeq" id="WP_154456914.1">
    <property type="nucleotide sequence ID" value="NZ_VUMV01000001.1"/>
</dbReference>